<dbReference type="InterPro" id="IPR018035">
    <property type="entry name" value="Flagellar_FliH/T3SS_HrpE"/>
</dbReference>
<keyword evidence="7" id="KW-1006">Bacterial flagellum protein export</keyword>
<evidence type="ECO:0000313" key="10">
    <source>
        <dbReference type="EMBL" id="RDI97732.1"/>
    </source>
</evidence>
<comment type="similarity">
    <text evidence="2">Belongs to the FliH family.</text>
</comment>
<dbReference type="GO" id="GO:0005829">
    <property type="term" value="C:cytosol"/>
    <property type="evidence" value="ECO:0007669"/>
    <property type="project" value="TreeGrafter"/>
</dbReference>
<dbReference type="AlphaFoldDB" id="A0A370K4Z9"/>
<organism evidence="10 11">
    <name type="scientific">Dyella solisilvae</name>
    <dbReference type="NCBI Taxonomy" id="1920168"/>
    <lineage>
        <taxon>Bacteria</taxon>
        <taxon>Pseudomonadati</taxon>
        <taxon>Pseudomonadota</taxon>
        <taxon>Gammaproteobacteria</taxon>
        <taxon>Lysobacterales</taxon>
        <taxon>Rhodanobacteraceae</taxon>
        <taxon>Dyella</taxon>
    </lineage>
</organism>
<keyword evidence="10" id="KW-0282">Flagellum</keyword>
<keyword evidence="6" id="KW-0653">Protein transport</keyword>
<reference evidence="10 11" key="1">
    <citation type="submission" date="2018-07" db="EMBL/GenBank/DDBJ databases">
        <title>Dyella solisilvae sp. nov., isolated from the pine and broad-leaved mixed forest soil.</title>
        <authorList>
            <person name="Gao Z."/>
            <person name="Qiu L."/>
        </authorList>
    </citation>
    <scope>NUCLEOTIDE SEQUENCE [LARGE SCALE GENOMIC DNA]</scope>
    <source>
        <strain evidence="10 11">DHG54</strain>
    </source>
</reference>
<evidence type="ECO:0000313" key="11">
    <source>
        <dbReference type="Proteomes" id="UP000254711"/>
    </source>
</evidence>
<keyword evidence="4" id="KW-0813">Transport</keyword>
<dbReference type="Proteomes" id="UP000254711">
    <property type="component" value="Unassembled WGS sequence"/>
</dbReference>
<dbReference type="GO" id="GO:0015031">
    <property type="term" value="P:protein transport"/>
    <property type="evidence" value="ECO:0007669"/>
    <property type="project" value="UniProtKB-KW"/>
</dbReference>
<dbReference type="EMBL" id="QQSY01000004">
    <property type="protein sequence ID" value="RDI97732.1"/>
    <property type="molecule type" value="Genomic_DNA"/>
</dbReference>
<keyword evidence="5" id="KW-1005">Bacterial flagellum biogenesis</keyword>
<gene>
    <name evidence="10" type="ORF">DVT68_15755</name>
</gene>
<comment type="caution">
    <text evidence="10">The sequence shown here is derived from an EMBL/GenBank/DDBJ whole genome shotgun (WGS) entry which is preliminary data.</text>
</comment>
<keyword evidence="10" id="KW-0966">Cell projection</keyword>
<dbReference type="PANTHER" id="PTHR34982:SF1">
    <property type="entry name" value="FLAGELLAR ASSEMBLY PROTEIN FLIH"/>
    <property type="match status" value="1"/>
</dbReference>
<sequence length="218" mass="23654">MSAVMSRDNLAMLKRWMPPEVGEPAAPEPPPPPQEPVAQPTVRELEALEQQAREEGYAAGHAEGMAAARDLVNARLAKLDALLGSAHRPLRAMDEMVELELARLAMTVARQVLSHELRTTPDLVVEAVRQATLALPAATGKLRVRLHADDLNLLRSLDVAESNWQLVADPTLQRGDCVLESERSRLDARVETRLAAVVDAVLGADADDEDADTDEVLG</sequence>
<keyword evidence="11" id="KW-1185">Reference proteome</keyword>
<protein>
    <recommendedName>
        <fullName evidence="3">Flagellar assembly protein FliH</fullName>
    </recommendedName>
</protein>
<dbReference type="InterPro" id="IPR051472">
    <property type="entry name" value="T3SS_Stator/FliH"/>
</dbReference>
<accession>A0A370K4Z9</accession>
<dbReference type="RefSeq" id="WP_114826049.1">
    <property type="nucleotide sequence ID" value="NZ_QQSY01000004.1"/>
</dbReference>
<evidence type="ECO:0000256" key="7">
    <source>
        <dbReference type="ARBA" id="ARBA00023225"/>
    </source>
</evidence>
<feature type="domain" description="Flagellar assembly protein FliH/Type III secretion system HrpE" evidence="9">
    <location>
        <begin position="76"/>
        <end position="195"/>
    </location>
</feature>
<dbReference type="PANTHER" id="PTHR34982">
    <property type="entry name" value="YOP PROTEINS TRANSLOCATION PROTEIN L"/>
    <property type="match status" value="1"/>
</dbReference>
<dbReference type="GO" id="GO:0044781">
    <property type="term" value="P:bacterial-type flagellum organization"/>
    <property type="evidence" value="ECO:0007669"/>
    <property type="project" value="UniProtKB-KW"/>
</dbReference>
<name>A0A370K4Z9_9GAMM</name>
<feature type="compositionally biased region" description="Pro residues" evidence="8">
    <location>
        <begin position="26"/>
        <end position="35"/>
    </location>
</feature>
<comment type="function">
    <text evidence="1">Needed for flagellar regrowth and assembly.</text>
</comment>
<keyword evidence="10" id="KW-0969">Cilium</keyword>
<evidence type="ECO:0000256" key="5">
    <source>
        <dbReference type="ARBA" id="ARBA00022795"/>
    </source>
</evidence>
<evidence type="ECO:0000259" key="9">
    <source>
        <dbReference type="Pfam" id="PF02108"/>
    </source>
</evidence>
<evidence type="ECO:0000256" key="1">
    <source>
        <dbReference type="ARBA" id="ARBA00003041"/>
    </source>
</evidence>
<dbReference type="OrthoDB" id="6196089at2"/>
<evidence type="ECO:0000256" key="8">
    <source>
        <dbReference type="SAM" id="MobiDB-lite"/>
    </source>
</evidence>
<proteinExistence type="inferred from homology"/>
<evidence type="ECO:0000256" key="3">
    <source>
        <dbReference type="ARBA" id="ARBA00016507"/>
    </source>
</evidence>
<dbReference type="Pfam" id="PF02108">
    <property type="entry name" value="FliH"/>
    <property type="match status" value="1"/>
</dbReference>
<evidence type="ECO:0000256" key="6">
    <source>
        <dbReference type="ARBA" id="ARBA00022927"/>
    </source>
</evidence>
<evidence type="ECO:0000256" key="4">
    <source>
        <dbReference type="ARBA" id="ARBA00022448"/>
    </source>
</evidence>
<evidence type="ECO:0000256" key="2">
    <source>
        <dbReference type="ARBA" id="ARBA00006602"/>
    </source>
</evidence>
<feature type="region of interest" description="Disordered" evidence="8">
    <location>
        <begin position="14"/>
        <end position="49"/>
    </location>
</feature>